<reference evidence="1 2" key="1">
    <citation type="journal article" date="2010" name="Science">
        <title>Pathogenicity determinants in smut fungi revealed by genome comparison.</title>
        <authorList>
            <person name="Schirawski J."/>
            <person name="Mannhaupt G."/>
            <person name="Muench K."/>
            <person name="Brefort T."/>
            <person name="Schipper K."/>
            <person name="Doehlemann G."/>
            <person name="Di Stasio M."/>
            <person name="Roessel N."/>
            <person name="Mendoza-Mendoza A."/>
            <person name="Pester D."/>
            <person name="Mueller O."/>
            <person name="Winterberg B."/>
            <person name="Meyer E."/>
            <person name="Ghareeb H."/>
            <person name="Wollenberg T."/>
            <person name="Muensterkoetter M."/>
            <person name="Wong P."/>
            <person name="Walter M."/>
            <person name="Stukenbrock E."/>
            <person name="Gueldener U."/>
            <person name="Kahmann R."/>
        </authorList>
    </citation>
    <scope>NUCLEOTIDE SEQUENCE [LARGE SCALE GENOMIC DNA]</scope>
    <source>
        <strain evidence="2">SRZ2</strain>
    </source>
</reference>
<dbReference type="AlphaFoldDB" id="E6ZS84"/>
<protein>
    <submittedName>
        <fullName evidence="1">Uncharacterized protein</fullName>
    </submittedName>
</protein>
<dbReference type="VEuPathDB" id="FungiDB:sr10068"/>
<name>E6ZS84_SPORE</name>
<accession>E6ZS84</accession>
<sequence length="267" mass="31078">MYTYLRSWRLIREYDPNGERLLILLLRQHNDLHLPQLQNAFSLWELRASSKGAAFLCRGIFSFDHNQWRKLDNIEWTASYHVRIIHGEHFPNILDIKKGHREGLMAARSPTEALKTLIYPTTVFANGLVYRREQSIESELKNWLDGILEGTSWDPERQLQIQLSEKDVKEFPQRMRSTFGKRSVLREVILKSQTLFMTFHGVRKPWGPLPDRFAAFWKLEGDGYGSSLVAVALYPMTRPQFDAAIHRSMATGINFQIARPDRVPPLS</sequence>
<evidence type="ECO:0000313" key="2">
    <source>
        <dbReference type="Proteomes" id="UP000008867"/>
    </source>
</evidence>
<evidence type="ECO:0000313" key="1">
    <source>
        <dbReference type="EMBL" id="CBQ70091.1"/>
    </source>
</evidence>
<dbReference type="EMBL" id="FQ311440">
    <property type="protein sequence ID" value="CBQ70091.1"/>
    <property type="molecule type" value="Genomic_DNA"/>
</dbReference>
<keyword evidence="2" id="KW-1185">Reference proteome</keyword>
<dbReference type="HOGENOM" id="CLU_1042712_0_0_1"/>
<proteinExistence type="predicted"/>
<dbReference type="OrthoDB" id="2556726at2759"/>
<gene>
    <name evidence="1" type="ORF">sr10068</name>
</gene>
<organism evidence="1 2">
    <name type="scientific">Sporisorium reilianum (strain SRZ2)</name>
    <name type="common">Maize head smut fungus</name>
    <dbReference type="NCBI Taxonomy" id="999809"/>
    <lineage>
        <taxon>Eukaryota</taxon>
        <taxon>Fungi</taxon>
        <taxon>Dikarya</taxon>
        <taxon>Basidiomycota</taxon>
        <taxon>Ustilaginomycotina</taxon>
        <taxon>Ustilaginomycetes</taxon>
        <taxon>Ustilaginales</taxon>
        <taxon>Ustilaginaceae</taxon>
        <taxon>Sporisorium</taxon>
    </lineage>
</organism>
<dbReference type="Proteomes" id="UP000008867">
    <property type="component" value="Chromosome 19"/>
</dbReference>